<dbReference type="InterPro" id="IPR006502">
    <property type="entry name" value="PDDEXK-like"/>
</dbReference>
<feature type="non-terminal residue" evidence="1">
    <location>
        <position position="204"/>
    </location>
</feature>
<dbReference type="Proteomes" id="UP000593560">
    <property type="component" value="Unassembled WGS sequence"/>
</dbReference>
<proteinExistence type="predicted"/>
<keyword evidence="2" id="KW-1185">Reference proteome</keyword>
<accession>A0A7J9GLU0</accession>
<evidence type="ECO:0000313" key="2">
    <source>
        <dbReference type="Proteomes" id="UP000593560"/>
    </source>
</evidence>
<dbReference type="Pfam" id="PF04720">
    <property type="entry name" value="PDDEXK_6"/>
    <property type="match status" value="1"/>
</dbReference>
<dbReference type="PANTHER" id="PTHR31579:SF39">
    <property type="entry name" value="OS01G0973600 PROTEIN"/>
    <property type="match status" value="1"/>
</dbReference>
<dbReference type="EMBL" id="JABFAD010000005">
    <property type="protein sequence ID" value="MBA0798510.1"/>
    <property type="molecule type" value="Genomic_DNA"/>
</dbReference>
<evidence type="ECO:0000313" key="1">
    <source>
        <dbReference type="EMBL" id="MBA0798510.1"/>
    </source>
</evidence>
<dbReference type="AlphaFoldDB" id="A0A7J9GLU0"/>
<organism evidence="1 2">
    <name type="scientific">Gossypium harknessii</name>
    <dbReference type="NCBI Taxonomy" id="34285"/>
    <lineage>
        <taxon>Eukaryota</taxon>
        <taxon>Viridiplantae</taxon>
        <taxon>Streptophyta</taxon>
        <taxon>Embryophyta</taxon>
        <taxon>Tracheophyta</taxon>
        <taxon>Spermatophyta</taxon>
        <taxon>Magnoliopsida</taxon>
        <taxon>eudicotyledons</taxon>
        <taxon>Gunneridae</taxon>
        <taxon>Pentapetalae</taxon>
        <taxon>rosids</taxon>
        <taxon>malvids</taxon>
        <taxon>Malvales</taxon>
        <taxon>Malvaceae</taxon>
        <taxon>Malvoideae</taxon>
        <taxon>Gossypium</taxon>
    </lineage>
</organism>
<protein>
    <submittedName>
        <fullName evidence="1">Uncharacterized protein</fullName>
    </submittedName>
</protein>
<comment type="caution">
    <text evidence="1">The sequence shown here is derived from an EMBL/GenBank/DDBJ whole genome shotgun (WGS) entry which is preliminary data.</text>
</comment>
<reference evidence="1 2" key="1">
    <citation type="journal article" date="2019" name="Genome Biol. Evol.">
        <title>Insights into the evolution of the New World diploid cottons (Gossypium, subgenus Houzingenia) based on genome sequencing.</title>
        <authorList>
            <person name="Grover C.E."/>
            <person name="Arick M.A. 2nd"/>
            <person name="Thrash A."/>
            <person name="Conover J.L."/>
            <person name="Sanders W.S."/>
            <person name="Peterson D.G."/>
            <person name="Frelichowski J.E."/>
            <person name="Scheffler J.A."/>
            <person name="Scheffler B.E."/>
            <person name="Wendel J.F."/>
        </authorList>
    </citation>
    <scope>NUCLEOTIDE SEQUENCE [LARGE SCALE GENOMIC DNA]</scope>
    <source>
        <strain evidence="1">0</strain>
        <tissue evidence="1">Leaf</tissue>
    </source>
</reference>
<sequence>YLLVASYCSFHEPDILLSLEWPPIVATTASVRHPPFSPFLIYNFSYYKHSVCHYDMDLLSVVHLLVLLMDGTDVHSVKLGPCNGSCIRYSLVKLLRLSGSHINNNNGNSERVIIDIDFRKHSEISSAIDSYDKILDSLRVVYVGSMTQFKQLPQLMVEAARSSLEQNSMMFPLWRPLAYLQAKCYSNTTSTAILLLAIRNAKDI</sequence>
<gene>
    <name evidence="1" type="ORF">Gohar_009096</name>
</gene>
<name>A0A7J9GLU0_9ROSI</name>
<dbReference type="OrthoDB" id="985757at2759"/>
<dbReference type="PANTHER" id="PTHR31579">
    <property type="entry name" value="OS03G0796600 PROTEIN"/>
    <property type="match status" value="1"/>
</dbReference>